<sequence length="573" mass="64549">MKCYCSRRAYHSKFIDYSIWVFHNGSDWTRRRIDKVAAATLKLNSFSQHGTASLLSQAPDDTAWHFMEMPLQNSALPSSTRAVDDTLGERGSSGNDTEVADRNTNRVLGRKSSLPFLTSGNFSTFQRDTFPGALRRCFSAVHNSIGELREENVDGNTPPGNHQVQMGSTIEDQSVNMPELVRKINCTLSSDNWEEALDQLELSTPLIAEVIRRQGSVNRALEFFEWVRDRRCFQHSARTYKVMLYKLMSSKDSKSKKLETINQLINQCLTDGFSPGVTIHTNLVDAYCRAGNLEGASEHMRLMEVHGCPPNVVTYSSMINGFIRARRVDCALKLLEEMESKNCEPNVVTYSAVIHGLVKDRRMREAWKVFDKMKDRGCVPNLITYSCIIDGLANLGQYEEISSLVDEMRQAGCTPNLFIYSILINYCVKVGTLDRAWELFSRMKEDGLTPNLFIFTPIISSLGKAGELEQAQRLLKEMVACGCYPDVVTFSALIVGLMKAGKWEEACQILADMDRYNCPPNTKTYSSLIAGLVKLGEITKAESLMQEMIARGYMPPFILRQVFEKRAVEPVEA</sequence>
<evidence type="ECO:0000256" key="2">
    <source>
        <dbReference type="PROSITE-ProRule" id="PRU00708"/>
    </source>
</evidence>
<proteinExistence type="predicted"/>
<dbReference type="InterPro" id="IPR002885">
    <property type="entry name" value="PPR_rpt"/>
</dbReference>
<feature type="region of interest" description="Disordered" evidence="3">
    <location>
        <begin position="75"/>
        <end position="105"/>
    </location>
</feature>
<name>A0ABD1XRX9_9MARC</name>
<evidence type="ECO:0008006" key="6">
    <source>
        <dbReference type="Google" id="ProtNLM"/>
    </source>
</evidence>
<dbReference type="NCBIfam" id="TIGR00756">
    <property type="entry name" value="PPR"/>
    <property type="match status" value="8"/>
</dbReference>
<gene>
    <name evidence="4" type="ORF">R1flu_023392</name>
</gene>
<dbReference type="Pfam" id="PF12854">
    <property type="entry name" value="PPR_1"/>
    <property type="match status" value="1"/>
</dbReference>
<dbReference type="SUPFAM" id="SSF48452">
    <property type="entry name" value="TPR-like"/>
    <property type="match status" value="1"/>
</dbReference>
<dbReference type="InterPro" id="IPR011990">
    <property type="entry name" value="TPR-like_helical_dom_sf"/>
</dbReference>
<keyword evidence="5" id="KW-1185">Reference proteome</keyword>
<feature type="repeat" description="PPR" evidence="2">
    <location>
        <begin position="451"/>
        <end position="485"/>
    </location>
</feature>
<dbReference type="EMBL" id="JBHFFA010000007">
    <property type="protein sequence ID" value="KAL2611700.1"/>
    <property type="molecule type" value="Genomic_DNA"/>
</dbReference>
<feature type="repeat" description="PPR" evidence="2">
    <location>
        <begin position="521"/>
        <end position="555"/>
    </location>
</feature>
<evidence type="ECO:0000313" key="4">
    <source>
        <dbReference type="EMBL" id="KAL2611700.1"/>
    </source>
</evidence>
<dbReference type="PANTHER" id="PTHR47941">
    <property type="entry name" value="PENTATRICOPEPTIDE REPEAT-CONTAINING PROTEIN 3, MITOCHONDRIAL"/>
    <property type="match status" value="1"/>
</dbReference>
<feature type="repeat" description="PPR" evidence="2">
    <location>
        <begin position="311"/>
        <end position="345"/>
    </location>
</feature>
<keyword evidence="1" id="KW-0677">Repeat</keyword>
<protein>
    <recommendedName>
        <fullName evidence="6">Pentatricopeptide repeat-containing protein</fullName>
    </recommendedName>
</protein>
<dbReference type="Proteomes" id="UP001605036">
    <property type="component" value="Unassembled WGS sequence"/>
</dbReference>
<feature type="repeat" description="PPR" evidence="2">
    <location>
        <begin position="381"/>
        <end position="415"/>
    </location>
</feature>
<dbReference type="Pfam" id="PF13812">
    <property type="entry name" value="PPR_3"/>
    <property type="match status" value="1"/>
</dbReference>
<feature type="repeat" description="PPR" evidence="2">
    <location>
        <begin position="416"/>
        <end position="450"/>
    </location>
</feature>
<dbReference type="PROSITE" id="PS51375">
    <property type="entry name" value="PPR"/>
    <property type="match status" value="8"/>
</dbReference>
<evidence type="ECO:0000256" key="1">
    <source>
        <dbReference type="ARBA" id="ARBA00022737"/>
    </source>
</evidence>
<dbReference type="AlphaFoldDB" id="A0ABD1XRX9"/>
<accession>A0ABD1XRX9</accession>
<feature type="repeat" description="PPR" evidence="2">
    <location>
        <begin position="346"/>
        <end position="380"/>
    </location>
</feature>
<evidence type="ECO:0000256" key="3">
    <source>
        <dbReference type="SAM" id="MobiDB-lite"/>
    </source>
</evidence>
<feature type="repeat" description="PPR" evidence="2">
    <location>
        <begin position="486"/>
        <end position="520"/>
    </location>
</feature>
<comment type="caution">
    <text evidence="4">The sequence shown here is derived from an EMBL/GenBank/DDBJ whole genome shotgun (WGS) entry which is preliminary data.</text>
</comment>
<dbReference type="Gene3D" id="1.25.40.10">
    <property type="entry name" value="Tetratricopeptide repeat domain"/>
    <property type="match status" value="4"/>
</dbReference>
<feature type="repeat" description="PPR" evidence="2">
    <location>
        <begin position="276"/>
        <end position="310"/>
    </location>
</feature>
<organism evidence="4 5">
    <name type="scientific">Riccia fluitans</name>
    <dbReference type="NCBI Taxonomy" id="41844"/>
    <lineage>
        <taxon>Eukaryota</taxon>
        <taxon>Viridiplantae</taxon>
        <taxon>Streptophyta</taxon>
        <taxon>Embryophyta</taxon>
        <taxon>Marchantiophyta</taxon>
        <taxon>Marchantiopsida</taxon>
        <taxon>Marchantiidae</taxon>
        <taxon>Marchantiales</taxon>
        <taxon>Ricciaceae</taxon>
        <taxon>Riccia</taxon>
    </lineage>
</organism>
<reference evidence="4 5" key="1">
    <citation type="submission" date="2024-09" db="EMBL/GenBank/DDBJ databases">
        <title>Chromosome-scale assembly of Riccia fluitans.</title>
        <authorList>
            <person name="Paukszto L."/>
            <person name="Sawicki J."/>
            <person name="Karawczyk K."/>
            <person name="Piernik-Szablinska J."/>
            <person name="Szczecinska M."/>
            <person name="Mazdziarz M."/>
        </authorList>
    </citation>
    <scope>NUCLEOTIDE SEQUENCE [LARGE SCALE GENOMIC DNA]</scope>
    <source>
        <strain evidence="4">Rf_01</strain>
        <tissue evidence="4">Aerial parts of the thallus</tissue>
    </source>
</reference>
<dbReference type="Pfam" id="PF13041">
    <property type="entry name" value="PPR_2"/>
    <property type="match status" value="2"/>
</dbReference>
<evidence type="ECO:0000313" key="5">
    <source>
        <dbReference type="Proteomes" id="UP001605036"/>
    </source>
</evidence>